<evidence type="ECO:0000313" key="2">
    <source>
        <dbReference type="Proteomes" id="UP001283341"/>
    </source>
</evidence>
<keyword evidence="2" id="KW-1185">Reference proteome</keyword>
<organism evidence="1 2">
    <name type="scientific">Apodospora peruviana</name>
    <dbReference type="NCBI Taxonomy" id="516989"/>
    <lineage>
        <taxon>Eukaryota</taxon>
        <taxon>Fungi</taxon>
        <taxon>Dikarya</taxon>
        <taxon>Ascomycota</taxon>
        <taxon>Pezizomycotina</taxon>
        <taxon>Sordariomycetes</taxon>
        <taxon>Sordariomycetidae</taxon>
        <taxon>Sordariales</taxon>
        <taxon>Lasiosphaeriaceae</taxon>
        <taxon>Apodospora</taxon>
    </lineage>
</organism>
<name>A0AAE0IJB2_9PEZI</name>
<reference evidence="1" key="2">
    <citation type="submission" date="2023-06" db="EMBL/GenBank/DDBJ databases">
        <authorList>
            <consortium name="Lawrence Berkeley National Laboratory"/>
            <person name="Haridas S."/>
            <person name="Hensen N."/>
            <person name="Bonometti L."/>
            <person name="Westerberg I."/>
            <person name="Brannstrom I.O."/>
            <person name="Guillou S."/>
            <person name="Cros-Aarteil S."/>
            <person name="Calhoun S."/>
            <person name="Kuo A."/>
            <person name="Mondo S."/>
            <person name="Pangilinan J."/>
            <person name="Riley R."/>
            <person name="Labutti K."/>
            <person name="Andreopoulos B."/>
            <person name="Lipzen A."/>
            <person name="Chen C."/>
            <person name="Yanf M."/>
            <person name="Daum C."/>
            <person name="Ng V."/>
            <person name="Clum A."/>
            <person name="Steindorff A."/>
            <person name="Ohm R."/>
            <person name="Martin F."/>
            <person name="Silar P."/>
            <person name="Natvig D."/>
            <person name="Lalanne C."/>
            <person name="Gautier V."/>
            <person name="Ament-Velasquez S.L."/>
            <person name="Kruys A."/>
            <person name="Hutchinson M.I."/>
            <person name="Powell A.J."/>
            <person name="Barry K."/>
            <person name="Miller A.N."/>
            <person name="Grigoriev I.V."/>
            <person name="Debuchy R."/>
            <person name="Gladieux P."/>
            <person name="Thoren M.H."/>
            <person name="Johannesson H."/>
        </authorList>
    </citation>
    <scope>NUCLEOTIDE SEQUENCE</scope>
    <source>
        <strain evidence="1">CBS 118394</strain>
    </source>
</reference>
<gene>
    <name evidence="1" type="ORF">B0H66DRAFT_144789</name>
</gene>
<sequence length="161" mass="17569">MSTSPPPAVTNTTYIGGDNTTVCNRIQPTKPGDSPIPSEINYFVTAAPPNDDAMRACCEPNAVQVVDTCFVWCELPRPFLKTSEFNPPPAEITDEYKRSVDKLFRNCLESRVAWRNTTGYAYLHLVTTADPAKQPHGNGAAGKAVGLWRLALLGGLLYLVL</sequence>
<accession>A0AAE0IJB2</accession>
<dbReference type="Proteomes" id="UP001283341">
    <property type="component" value="Unassembled WGS sequence"/>
</dbReference>
<comment type="caution">
    <text evidence="1">The sequence shown here is derived from an EMBL/GenBank/DDBJ whole genome shotgun (WGS) entry which is preliminary data.</text>
</comment>
<dbReference type="EMBL" id="JAUEDM010000002">
    <property type="protein sequence ID" value="KAK3325980.1"/>
    <property type="molecule type" value="Genomic_DNA"/>
</dbReference>
<evidence type="ECO:0000313" key="1">
    <source>
        <dbReference type="EMBL" id="KAK3325980.1"/>
    </source>
</evidence>
<reference evidence="1" key="1">
    <citation type="journal article" date="2023" name="Mol. Phylogenet. Evol.">
        <title>Genome-scale phylogeny and comparative genomics of the fungal order Sordariales.</title>
        <authorList>
            <person name="Hensen N."/>
            <person name="Bonometti L."/>
            <person name="Westerberg I."/>
            <person name="Brannstrom I.O."/>
            <person name="Guillou S."/>
            <person name="Cros-Aarteil S."/>
            <person name="Calhoun S."/>
            <person name="Haridas S."/>
            <person name="Kuo A."/>
            <person name="Mondo S."/>
            <person name="Pangilinan J."/>
            <person name="Riley R."/>
            <person name="LaButti K."/>
            <person name="Andreopoulos B."/>
            <person name="Lipzen A."/>
            <person name="Chen C."/>
            <person name="Yan M."/>
            <person name="Daum C."/>
            <person name="Ng V."/>
            <person name="Clum A."/>
            <person name="Steindorff A."/>
            <person name="Ohm R.A."/>
            <person name="Martin F."/>
            <person name="Silar P."/>
            <person name="Natvig D.O."/>
            <person name="Lalanne C."/>
            <person name="Gautier V."/>
            <person name="Ament-Velasquez S.L."/>
            <person name="Kruys A."/>
            <person name="Hutchinson M.I."/>
            <person name="Powell A.J."/>
            <person name="Barry K."/>
            <person name="Miller A.N."/>
            <person name="Grigoriev I.V."/>
            <person name="Debuchy R."/>
            <person name="Gladieux P."/>
            <person name="Hiltunen Thoren M."/>
            <person name="Johannesson H."/>
        </authorList>
    </citation>
    <scope>NUCLEOTIDE SEQUENCE</scope>
    <source>
        <strain evidence="1">CBS 118394</strain>
    </source>
</reference>
<proteinExistence type="predicted"/>
<dbReference type="AlphaFoldDB" id="A0AAE0IJB2"/>
<protein>
    <submittedName>
        <fullName evidence="1">Uncharacterized protein</fullName>
    </submittedName>
</protein>